<proteinExistence type="predicted"/>
<evidence type="ECO:0000313" key="2">
    <source>
        <dbReference type="Proteomes" id="UP000821866"/>
    </source>
</evidence>
<accession>A0A9J6DXQ8</accession>
<gene>
    <name evidence="1" type="ORF">HPB51_023914</name>
</gene>
<dbReference type="EMBL" id="JABSTU010000007">
    <property type="protein sequence ID" value="KAH8026674.1"/>
    <property type="molecule type" value="Genomic_DNA"/>
</dbReference>
<reference evidence="1" key="1">
    <citation type="journal article" date="2020" name="Cell">
        <title>Large-Scale Comparative Analyses of Tick Genomes Elucidate Their Genetic Diversity and Vector Capacities.</title>
        <authorList>
            <consortium name="Tick Genome and Microbiome Consortium (TIGMIC)"/>
            <person name="Jia N."/>
            <person name="Wang J."/>
            <person name="Shi W."/>
            <person name="Du L."/>
            <person name="Sun Y."/>
            <person name="Zhan W."/>
            <person name="Jiang J.F."/>
            <person name="Wang Q."/>
            <person name="Zhang B."/>
            <person name="Ji P."/>
            <person name="Bell-Sakyi L."/>
            <person name="Cui X.M."/>
            <person name="Yuan T.T."/>
            <person name="Jiang B.G."/>
            <person name="Yang W.F."/>
            <person name="Lam T.T."/>
            <person name="Chang Q.C."/>
            <person name="Ding S.J."/>
            <person name="Wang X.J."/>
            <person name="Zhu J.G."/>
            <person name="Ruan X.D."/>
            <person name="Zhao L."/>
            <person name="Wei J.T."/>
            <person name="Ye R.Z."/>
            <person name="Que T.C."/>
            <person name="Du C.H."/>
            <person name="Zhou Y.H."/>
            <person name="Cheng J.X."/>
            <person name="Dai P.F."/>
            <person name="Guo W.B."/>
            <person name="Han X.H."/>
            <person name="Huang E.J."/>
            <person name="Li L.F."/>
            <person name="Wei W."/>
            <person name="Gao Y.C."/>
            <person name="Liu J.Z."/>
            <person name="Shao H.Z."/>
            <person name="Wang X."/>
            <person name="Wang C.C."/>
            <person name="Yang T.C."/>
            <person name="Huo Q.B."/>
            <person name="Li W."/>
            <person name="Chen H.Y."/>
            <person name="Chen S.E."/>
            <person name="Zhou L.G."/>
            <person name="Ni X.B."/>
            <person name="Tian J.H."/>
            <person name="Sheng Y."/>
            <person name="Liu T."/>
            <person name="Pan Y.S."/>
            <person name="Xia L.Y."/>
            <person name="Li J."/>
            <person name="Zhao F."/>
            <person name="Cao W.C."/>
        </authorList>
    </citation>
    <scope>NUCLEOTIDE SEQUENCE</scope>
    <source>
        <strain evidence="1">Rmic-2018</strain>
    </source>
</reference>
<name>A0A9J6DXQ8_RHIMP</name>
<protein>
    <submittedName>
        <fullName evidence="1">Uncharacterized protein</fullName>
    </submittedName>
</protein>
<keyword evidence="2" id="KW-1185">Reference proteome</keyword>
<organism evidence="1 2">
    <name type="scientific">Rhipicephalus microplus</name>
    <name type="common">Cattle tick</name>
    <name type="synonym">Boophilus microplus</name>
    <dbReference type="NCBI Taxonomy" id="6941"/>
    <lineage>
        <taxon>Eukaryota</taxon>
        <taxon>Metazoa</taxon>
        <taxon>Ecdysozoa</taxon>
        <taxon>Arthropoda</taxon>
        <taxon>Chelicerata</taxon>
        <taxon>Arachnida</taxon>
        <taxon>Acari</taxon>
        <taxon>Parasitiformes</taxon>
        <taxon>Ixodida</taxon>
        <taxon>Ixodoidea</taxon>
        <taxon>Ixodidae</taxon>
        <taxon>Rhipicephalinae</taxon>
        <taxon>Rhipicephalus</taxon>
        <taxon>Boophilus</taxon>
    </lineage>
</organism>
<evidence type="ECO:0000313" key="1">
    <source>
        <dbReference type="EMBL" id="KAH8026674.1"/>
    </source>
</evidence>
<dbReference type="AlphaFoldDB" id="A0A9J6DXQ8"/>
<dbReference type="Proteomes" id="UP000821866">
    <property type="component" value="Unassembled WGS sequence"/>
</dbReference>
<reference evidence="1" key="2">
    <citation type="submission" date="2021-09" db="EMBL/GenBank/DDBJ databases">
        <authorList>
            <person name="Jia N."/>
            <person name="Wang J."/>
            <person name="Shi W."/>
            <person name="Du L."/>
            <person name="Sun Y."/>
            <person name="Zhan W."/>
            <person name="Jiang J."/>
            <person name="Wang Q."/>
            <person name="Zhang B."/>
            <person name="Ji P."/>
            <person name="Sakyi L.B."/>
            <person name="Cui X."/>
            <person name="Yuan T."/>
            <person name="Jiang B."/>
            <person name="Yang W."/>
            <person name="Lam T.T.-Y."/>
            <person name="Chang Q."/>
            <person name="Ding S."/>
            <person name="Wang X."/>
            <person name="Zhu J."/>
            <person name="Ruan X."/>
            <person name="Zhao L."/>
            <person name="Wei J."/>
            <person name="Que T."/>
            <person name="Du C."/>
            <person name="Cheng J."/>
            <person name="Dai P."/>
            <person name="Han X."/>
            <person name="Huang E."/>
            <person name="Gao Y."/>
            <person name="Liu J."/>
            <person name="Shao H."/>
            <person name="Ye R."/>
            <person name="Li L."/>
            <person name="Wei W."/>
            <person name="Wang X."/>
            <person name="Wang C."/>
            <person name="Huo Q."/>
            <person name="Li W."/>
            <person name="Guo W."/>
            <person name="Chen H."/>
            <person name="Chen S."/>
            <person name="Zhou L."/>
            <person name="Zhou L."/>
            <person name="Ni X."/>
            <person name="Tian J."/>
            <person name="Zhou Y."/>
            <person name="Sheng Y."/>
            <person name="Liu T."/>
            <person name="Pan Y."/>
            <person name="Xia L."/>
            <person name="Li J."/>
            <person name="Zhao F."/>
            <person name="Cao W."/>
        </authorList>
    </citation>
    <scope>NUCLEOTIDE SEQUENCE</scope>
    <source>
        <strain evidence="1">Rmic-2018</strain>
        <tissue evidence="1">Larvae</tissue>
    </source>
</reference>
<sequence>MVVMRQSLVPKEKFTGKYRLVLFLDRTEHYLQEPVVYIDVPICKGQVHAHCLRDSLYYVVLGNIRGAQSLDTLSMIDKTGHSIRCAHIKIMAPKKSKGRRGRRHQTTVS</sequence>
<comment type="caution">
    <text evidence="1">The sequence shown here is derived from an EMBL/GenBank/DDBJ whole genome shotgun (WGS) entry which is preliminary data.</text>
</comment>